<protein>
    <submittedName>
        <fullName evidence="1">Uncharacterized protein</fullName>
    </submittedName>
</protein>
<dbReference type="EMBL" id="AP024412">
    <property type="protein sequence ID" value="BCR35578.1"/>
    <property type="molecule type" value="Genomic_DNA"/>
</dbReference>
<gene>
    <name evidence="1" type="ORF">MPAN_004710</name>
</gene>
<name>A0A7U9TGN2_9MOLU</name>
<dbReference type="AlphaFoldDB" id="A0A7U9TGN2"/>
<organism evidence="1 2">
    <name type="scientific">Mariniplasma anaerobium</name>
    <dbReference type="NCBI Taxonomy" id="2735436"/>
    <lineage>
        <taxon>Bacteria</taxon>
        <taxon>Bacillati</taxon>
        <taxon>Mycoplasmatota</taxon>
        <taxon>Mollicutes</taxon>
        <taxon>Acholeplasmatales</taxon>
        <taxon>Acholeplasmataceae</taxon>
        <taxon>Mariniplasma</taxon>
    </lineage>
</organism>
<dbReference type="Proteomes" id="UP000620133">
    <property type="component" value="Chromosome"/>
</dbReference>
<dbReference type="KEGG" id="manr:MPAN_004710"/>
<dbReference type="RefSeq" id="WP_176238425.1">
    <property type="nucleotide sequence ID" value="NZ_AP024412.1"/>
</dbReference>
<proteinExistence type="predicted"/>
<reference evidence="1" key="1">
    <citation type="submission" date="2021-01" db="EMBL/GenBank/DDBJ databases">
        <title>Draft genome sequence of Acholeplasmataceae bacterium strain Mahy22.</title>
        <authorList>
            <person name="Watanabe M."/>
            <person name="Kojima H."/>
            <person name="Fukui M."/>
        </authorList>
    </citation>
    <scope>NUCLEOTIDE SEQUENCE</scope>
    <source>
        <strain evidence="1">Mahy22</strain>
    </source>
</reference>
<evidence type="ECO:0000313" key="2">
    <source>
        <dbReference type="Proteomes" id="UP000620133"/>
    </source>
</evidence>
<sequence length="398" mass="45921">MRHFILYFKRNIYFMISIITLFIAVVFAGTMFFVNDISNPPSSTTLGSVYLGAYEEDQYDNVINNEITAYIDGAVFEISYQDSMFDIPLSLFEYNHEQTMSSIIDNQVNQAYFSISDENKVILEQQLELNFSNRVYSVVNVDDLMSQIIEDMGHMTSLKQYQLADYFVEDTNQSVLNQVTVRNISVADVSQINQLVDQIIITPNSRYSILENLATLDLTNVQLSVISTGLLEVLAKSHINGFMFNSNPLIPSWATIGYNVRILRINQYDFSFFNSFEYTYYVNIEQTGQTSLSFTLTGVPFVNEYNVEIENKIIIPRDTIYYENDLLDEFTPNIIIEDAEFETTYLLLLQDGYDGSIYYINRSVTDVFGTTNQYKLYEVQYNAQSRIYEQFVVEKGGI</sequence>
<accession>A0A7U9TGN2</accession>
<keyword evidence="2" id="KW-1185">Reference proteome</keyword>
<evidence type="ECO:0000313" key="1">
    <source>
        <dbReference type="EMBL" id="BCR35578.1"/>
    </source>
</evidence>